<keyword evidence="5" id="KW-1185">Reference proteome</keyword>
<feature type="domain" description="ABC1 atypical kinase-like" evidence="3">
    <location>
        <begin position="282"/>
        <end position="540"/>
    </location>
</feature>
<dbReference type="eggNOG" id="KOG1235">
    <property type="taxonomic scope" value="Eukaryota"/>
</dbReference>
<dbReference type="KEGG" id="ngr:NAEGRDRAFT_81524"/>
<comment type="similarity">
    <text evidence="1">Belongs to the protein kinase superfamily. ADCK protein kinase family.</text>
</comment>
<dbReference type="InterPro" id="IPR051130">
    <property type="entry name" value="Mito_struct-func_regulator"/>
</dbReference>
<dbReference type="InterPro" id="IPR045307">
    <property type="entry name" value="ADCK1_dom"/>
</dbReference>
<sequence length="719" mass="82869">MWKTLQKRGIISSIVANNSSGSTSTTNIHSKSRLMINSSSSSLSNSLITNNKKRSFVQPVNKLFTSNQQQELIDINNKNNNLSSSSLSTIQQTRKFSTINNSTNNSTTTASSKQIIEENSNIIINLLRKLGKGIFYLSFGILGALISAFLLMKGCLELFTRFKLDDPEDALFYNEALIKFMYNLENLDRFVRAFFTLFVIAGDYFLLLDTSWKNPKYWFGAPFPDKNSDEFKQLKKAHHYMNAVRLKNLFMSFKGIYIKYGQFFASLGGWIPDEYCTVMAAMRDQAPTVGYDEVRKVIHQDFGKPLEELFIEFEKEPIASASIAQVHRARTKDGTLVAVKIQYPYVRRFFFNDMETNDIANKFSINVYYLQDDAENIDALVALNNKFNEELKDGLYTELNFLHEANNATKAAANMKKRKDIYIPKVYSDLTSSRVLTMEFIENAVKADNVEAIRKMGFSESDISKRILKSFSEQIMVHGLFHCDPHPSNILVRQNPKNPSEPQIVILDHGLYKEIDDDFRRNYANFWMSIILGDTKHMERYCNQLGISDYKLYASIIMMQGFDSLVSTQNEKQLTEKDWEEFFTAMQVQRDDFVNIYKNMPDNMVFILRTDNILRALNRDLGAKVNRFSIMARAAAKGCSIRSDDGNMSRLRRITQRISSLSSRAYFEMRLFWLTYVKSSLLALYVSLFGIYAEWKRNTTIERNLYILETSKHISAGFE</sequence>
<feature type="transmembrane region" description="Helical" evidence="2">
    <location>
        <begin position="671"/>
        <end position="693"/>
    </location>
</feature>
<reference evidence="4 5" key="1">
    <citation type="journal article" date="2010" name="Cell">
        <title>The genome of Naegleria gruberi illuminates early eukaryotic versatility.</title>
        <authorList>
            <person name="Fritz-Laylin L.K."/>
            <person name="Prochnik S.E."/>
            <person name="Ginger M.L."/>
            <person name="Dacks J.B."/>
            <person name="Carpenter M.L."/>
            <person name="Field M.C."/>
            <person name="Kuo A."/>
            <person name="Paredez A."/>
            <person name="Chapman J."/>
            <person name="Pham J."/>
            <person name="Shu S."/>
            <person name="Neupane R."/>
            <person name="Cipriano M."/>
            <person name="Mancuso J."/>
            <person name="Tu H."/>
            <person name="Salamov A."/>
            <person name="Lindquist E."/>
            <person name="Shapiro H."/>
            <person name="Lucas S."/>
            <person name="Grigoriev I.V."/>
            <person name="Cande W.Z."/>
            <person name="Fulton C."/>
            <person name="Rokhsar D.S."/>
            <person name="Dawson S.C."/>
        </authorList>
    </citation>
    <scope>NUCLEOTIDE SEQUENCE [LARGE SCALE GENOMIC DNA]</scope>
    <source>
        <strain evidence="4 5">NEG-M</strain>
    </source>
</reference>
<dbReference type="VEuPathDB" id="AmoebaDB:NAEGRDRAFT_81524"/>
<name>D2VWX7_NAEGR</name>
<dbReference type="SUPFAM" id="SSF56112">
    <property type="entry name" value="Protein kinase-like (PK-like)"/>
    <property type="match status" value="1"/>
</dbReference>
<dbReference type="EMBL" id="GG738905">
    <property type="protein sequence ID" value="EFC38704.1"/>
    <property type="molecule type" value="Genomic_DNA"/>
</dbReference>
<evidence type="ECO:0000256" key="2">
    <source>
        <dbReference type="SAM" id="Phobius"/>
    </source>
</evidence>
<feature type="transmembrane region" description="Helical" evidence="2">
    <location>
        <begin position="134"/>
        <end position="152"/>
    </location>
</feature>
<evidence type="ECO:0000313" key="5">
    <source>
        <dbReference type="Proteomes" id="UP000006671"/>
    </source>
</evidence>
<dbReference type="Proteomes" id="UP000006671">
    <property type="component" value="Unassembled WGS sequence"/>
</dbReference>
<dbReference type="AlphaFoldDB" id="D2VWX7"/>
<proteinExistence type="inferred from homology"/>
<dbReference type="InterPro" id="IPR004147">
    <property type="entry name" value="ABC1_dom"/>
</dbReference>
<evidence type="ECO:0000313" key="4">
    <source>
        <dbReference type="EMBL" id="EFC38704.1"/>
    </source>
</evidence>
<evidence type="ECO:0000256" key="1">
    <source>
        <dbReference type="ARBA" id="ARBA00009670"/>
    </source>
</evidence>
<dbReference type="PANTHER" id="PTHR43173">
    <property type="entry name" value="ABC1 FAMILY PROTEIN"/>
    <property type="match status" value="1"/>
</dbReference>
<dbReference type="STRING" id="5762.D2VWX7"/>
<keyword evidence="2" id="KW-0812">Transmembrane</keyword>
<keyword evidence="2" id="KW-0472">Membrane</keyword>
<keyword evidence="2" id="KW-1133">Transmembrane helix</keyword>
<dbReference type="Gene3D" id="1.10.510.10">
    <property type="entry name" value="Transferase(Phosphotransferase) domain 1"/>
    <property type="match status" value="1"/>
</dbReference>
<dbReference type="RefSeq" id="XP_002671448.1">
    <property type="nucleotide sequence ID" value="XM_002671402.1"/>
</dbReference>
<dbReference type="OMA" id="GWIPDEY"/>
<dbReference type="GeneID" id="8858413"/>
<dbReference type="Pfam" id="PF03109">
    <property type="entry name" value="ABC1"/>
    <property type="match status" value="1"/>
</dbReference>
<dbReference type="InterPro" id="IPR011009">
    <property type="entry name" value="Kinase-like_dom_sf"/>
</dbReference>
<organism evidence="5">
    <name type="scientific">Naegleria gruberi</name>
    <name type="common">Amoeba</name>
    <dbReference type="NCBI Taxonomy" id="5762"/>
    <lineage>
        <taxon>Eukaryota</taxon>
        <taxon>Discoba</taxon>
        <taxon>Heterolobosea</taxon>
        <taxon>Tetramitia</taxon>
        <taxon>Eutetramitia</taxon>
        <taxon>Vahlkampfiidae</taxon>
        <taxon>Naegleria</taxon>
    </lineage>
</organism>
<dbReference type="CDD" id="cd13969">
    <property type="entry name" value="ADCK1-like"/>
    <property type="match status" value="1"/>
</dbReference>
<dbReference type="InParanoid" id="D2VWX7"/>
<evidence type="ECO:0000259" key="3">
    <source>
        <dbReference type="Pfam" id="PF03109"/>
    </source>
</evidence>
<accession>D2VWX7</accession>
<protein>
    <submittedName>
        <fullName evidence="4">Predicted protein</fullName>
    </submittedName>
</protein>
<dbReference type="PANTHER" id="PTHR43173:SF19">
    <property type="entry name" value="AARF DOMAIN-CONTAINING PROTEIN KINASE 1"/>
    <property type="match status" value="1"/>
</dbReference>
<gene>
    <name evidence="4" type="ORF">NAEGRDRAFT_81524</name>
</gene>
<dbReference type="OrthoDB" id="427480at2759"/>